<dbReference type="PANTHER" id="PTHR35529">
    <property type="entry name" value="MANGANESE EFFLUX PUMP MNTP-RELATED"/>
    <property type="match status" value="1"/>
</dbReference>
<name>A0A1P8U4I1_9MICO</name>
<dbReference type="InterPro" id="IPR036259">
    <property type="entry name" value="MFS_trans_sf"/>
</dbReference>
<dbReference type="InterPro" id="IPR022929">
    <property type="entry name" value="Put_MntP"/>
</dbReference>
<dbReference type="GO" id="GO:0005384">
    <property type="term" value="F:manganese ion transmembrane transporter activity"/>
    <property type="evidence" value="ECO:0007669"/>
    <property type="project" value="UniProtKB-UniRule"/>
</dbReference>
<protein>
    <recommendedName>
        <fullName evidence="8">Putative manganese efflux pump MntP</fullName>
    </recommendedName>
</protein>
<keyword evidence="1 8" id="KW-0813">Transport</keyword>
<evidence type="ECO:0000256" key="2">
    <source>
        <dbReference type="ARBA" id="ARBA00022475"/>
    </source>
</evidence>
<keyword evidence="5 8" id="KW-0406">Ion transport</keyword>
<dbReference type="AlphaFoldDB" id="A0A1P8U4I1"/>
<dbReference type="KEGG" id="maur:BOH66_00900"/>
<evidence type="ECO:0000256" key="4">
    <source>
        <dbReference type="ARBA" id="ARBA00022989"/>
    </source>
</evidence>
<feature type="transmembrane region" description="Helical" evidence="8">
    <location>
        <begin position="174"/>
        <end position="194"/>
    </location>
</feature>
<dbReference type="PANTHER" id="PTHR35529:SF1">
    <property type="entry name" value="MANGANESE EFFLUX PUMP MNTP-RELATED"/>
    <property type="match status" value="1"/>
</dbReference>
<evidence type="ECO:0000256" key="5">
    <source>
        <dbReference type="ARBA" id="ARBA00023065"/>
    </source>
</evidence>
<evidence type="ECO:0000256" key="7">
    <source>
        <dbReference type="ARBA" id="ARBA00023211"/>
    </source>
</evidence>
<keyword evidence="10" id="KW-1185">Reference proteome</keyword>
<keyword evidence="2 8" id="KW-1003">Cell membrane</keyword>
<sequence length="195" mass="20377">MTPWTLVLLALGLSADAFAVALGKGLQLRAHVLRTALVFGAAFGLAQAIMPLLGWLLGSAFAEAIAPFDHWISFGLLALVGGKMLWEALTPDAPADAQHPEHVHDTEAFTVREVVLLAVATSIDALAVGVSFAFLDVNVGVAVAAIGLVTFALSFVAVFVGYRIGTRFRRPAEILGGLVLIGIGTQILIEHLTAG</sequence>
<organism evidence="9 10">
    <name type="scientific">Microbacterium aurum</name>
    <dbReference type="NCBI Taxonomy" id="36805"/>
    <lineage>
        <taxon>Bacteria</taxon>
        <taxon>Bacillati</taxon>
        <taxon>Actinomycetota</taxon>
        <taxon>Actinomycetes</taxon>
        <taxon>Micrococcales</taxon>
        <taxon>Microbacteriaceae</taxon>
        <taxon>Microbacterium</taxon>
    </lineage>
</organism>
<feature type="transmembrane region" description="Helical" evidence="8">
    <location>
        <begin position="141"/>
        <end position="162"/>
    </location>
</feature>
<evidence type="ECO:0000256" key="8">
    <source>
        <dbReference type="HAMAP-Rule" id="MF_01521"/>
    </source>
</evidence>
<comment type="subcellular location">
    <subcellularLocation>
        <location evidence="8">Cell membrane</location>
        <topology evidence="8">Multi-pass membrane protein</topology>
    </subcellularLocation>
</comment>
<keyword evidence="6 8" id="KW-0472">Membrane</keyword>
<keyword evidence="7 8" id="KW-0464">Manganese</keyword>
<evidence type="ECO:0000256" key="6">
    <source>
        <dbReference type="ARBA" id="ARBA00023136"/>
    </source>
</evidence>
<comment type="caution">
    <text evidence="8">Lacks conserved residue(s) required for the propagation of feature annotation.</text>
</comment>
<dbReference type="SUPFAM" id="SSF103473">
    <property type="entry name" value="MFS general substrate transporter"/>
    <property type="match status" value="1"/>
</dbReference>
<gene>
    <name evidence="8" type="primary">mntP</name>
    <name evidence="9" type="ORF">BOH66_00900</name>
</gene>
<dbReference type="OrthoDB" id="9811590at2"/>
<comment type="function">
    <text evidence="8">Probably functions as a manganese efflux pump.</text>
</comment>
<evidence type="ECO:0000256" key="3">
    <source>
        <dbReference type="ARBA" id="ARBA00022692"/>
    </source>
</evidence>
<dbReference type="InterPro" id="IPR003810">
    <property type="entry name" value="Mntp/YtaF"/>
</dbReference>
<proteinExistence type="inferred from homology"/>
<evidence type="ECO:0000313" key="10">
    <source>
        <dbReference type="Proteomes" id="UP000187185"/>
    </source>
</evidence>
<keyword evidence="3 8" id="KW-0812">Transmembrane</keyword>
<dbReference type="RefSeq" id="WP_076688441.1">
    <property type="nucleotide sequence ID" value="NZ_CP018762.1"/>
</dbReference>
<accession>A0A1P8U4I1</accession>
<dbReference type="EMBL" id="CP018762">
    <property type="protein sequence ID" value="APZ33015.1"/>
    <property type="molecule type" value="Genomic_DNA"/>
</dbReference>
<evidence type="ECO:0000256" key="1">
    <source>
        <dbReference type="ARBA" id="ARBA00022448"/>
    </source>
</evidence>
<feature type="transmembrane region" description="Helical" evidence="8">
    <location>
        <begin position="35"/>
        <end position="57"/>
    </location>
</feature>
<dbReference type="GO" id="GO:0005886">
    <property type="term" value="C:plasma membrane"/>
    <property type="evidence" value="ECO:0007669"/>
    <property type="project" value="UniProtKB-SubCell"/>
</dbReference>
<comment type="similarity">
    <text evidence="8">Belongs to the MntP (TC 9.B.29) family.</text>
</comment>
<reference evidence="9 10" key="1">
    <citation type="submission" date="2016-12" db="EMBL/GenBank/DDBJ databases">
        <title>Complete genome sequence of Microbacterium aurum KACC 15219.</title>
        <authorList>
            <person name="Jung Y."/>
            <person name="Shin J.-H."/>
            <person name="Lee Y.-J."/>
            <person name="Yi H."/>
            <person name="Bahn Y.-S."/>
            <person name="Kim J.F."/>
            <person name="Lee D.-W."/>
        </authorList>
    </citation>
    <scope>NUCLEOTIDE SEQUENCE [LARGE SCALE GENOMIC DNA]</scope>
    <source>
        <strain evidence="9 10">KACC 15219</strain>
    </source>
</reference>
<dbReference type="Pfam" id="PF02659">
    <property type="entry name" value="Mntp"/>
    <property type="match status" value="1"/>
</dbReference>
<dbReference type="HAMAP" id="MF_01521">
    <property type="entry name" value="MntP_pump"/>
    <property type="match status" value="1"/>
</dbReference>
<evidence type="ECO:0000313" key="9">
    <source>
        <dbReference type="EMBL" id="APZ33015.1"/>
    </source>
</evidence>
<dbReference type="STRING" id="36805.BOH66_00900"/>
<dbReference type="Proteomes" id="UP000187185">
    <property type="component" value="Chromosome"/>
</dbReference>
<keyword evidence="4 8" id="KW-1133">Transmembrane helix</keyword>